<dbReference type="PANTHER" id="PTHR12684">
    <property type="entry name" value="PUTATIVE PHOSPHOTRANSFERASE"/>
    <property type="match status" value="1"/>
</dbReference>
<comment type="function">
    <text evidence="4 5">Removes the 2'-phosphate from RNA via an intermediate in which the phosphate is ADP-ribosylated by NAD followed by a presumed transesterification to release the RNA and generate ADP-ribose 1''-2''-cyclic phosphate (APPR&gt;P). May function as an ADP-ribosylase.</text>
</comment>
<dbReference type="InterPro" id="IPR022928">
    <property type="entry name" value="RNA_2'-PTrans_KptA"/>
</dbReference>
<dbReference type="Gene3D" id="1.10.10.970">
    <property type="entry name" value="RNA 2'-phosphotransferase, Tpt1/KptA family, N-terminal domain"/>
    <property type="match status" value="1"/>
</dbReference>
<name>A0A4R1XZW1_ACICA</name>
<dbReference type="Pfam" id="PF01885">
    <property type="entry name" value="PTS_2-RNA"/>
    <property type="match status" value="1"/>
</dbReference>
<evidence type="ECO:0000313" key="7">
    <source>
        <dbReference type="Proteomes" id="UP000294963"/>
    </source>
</evidence>
<keyword evidence="3 5" id="KW-0520">NAD</keyword>
<dbReference type="HAMAP" id="MF_00299">
    <property type="entry name" value="KptA"/>
    <property type="match status" value="1"/>
</dbReference>
<keyword evidence="7" id="KW-1185">Reference proteome</keyword>
<dbReference type="SUPFAM" id="SSF56399">
    <property type="entry name" value="ADP-ribosylation"/>
    <property type="match status" value="1"/>
</dbReference>
<dbReference type="AlphaFoldDB" id="A0A4R1XZW1"/>
<dbReference type="Gene3D" id="3.20.170.30">
    <property type="match status" value="1"/>
</dbReference>
<dbReference type="InterPro" id="IPR042080">
    <property type="entry name" value="RNA_2'-PTrans_N"/>
</dbReference>
<dbReference type="PANTHER" id="PTHR12684:SF2">
    <property type="entry name" value="TRNA 2'-PHOSPHOTRANSFERASE 1"/>
    <property type="match status" value="1"/>
</dbReference>
<comment type="caution">
    <text evidence="6">The sequence shown here is derived from an EMBL/GenBank/DDBJ whole genome shotgun (WGS) entry which is preliminary data.</text>
</comment>
<dbReference type="InterPro" id="IPR042081">
    <property type="entry name" value="RNA_2'-PTrans_C"/>
</dbReference>
<sequence>MNKPKQIQDKESSKFLSYILRHQPEAIALHLDSEGWANIDQLILQAQHIAKRHFNLEQIQDLVVSNDKQRFEISADGLHIRAVQGHSHQAVDRSFEAKLPPDVLYHGTATRFIDSILAEGLTPQQRQYVHLSEQLATATQVGSRYGKVKVLTIDSAKMHAQGDVFYQAENGVWLVKHVPVAFISER</sequence>
<evidence type="ECO:0000256" key="1">
    <source>
        <dbReference type="ARBA" id="ARBA00009836"/>
    </source>
</evidence>
<dbReference type="GO" id="GO:0000215">
    <property type="term" value="F:tRNA 2'-phosphotransferase activity"/>
    <property type="evidence" value="ECO:0007669"/>
    <property type="project" value="TreeGrafter"/>
</dbReference>
<organism evidence="6 7">
    <name type="scientific">Acinetobacter calcoaceticus</name>
    <dbReference type="NCBI Taxonomy" id="471"/>
    <lineage>
        <taxon>Bacteria</taxon>
        <taxon>Pseudomonadati</taxon>
        <taxon>Pseudomonadota</taxon>
        <taxon>Gammaproteobacteria</taxon>
        <taxon>Moraxellales</taxon>
        <taxon>Moraxellaceae</taxon>
        <taxon>Acinetobacter</taxon>
        <taxon>Acinetobacter calcoaceticus/baumannii complex</taxon>
    </lineage>
</organism>
<evidence type="ECO:0000256" key="3">
    <source>
        <dbReference type="ARBA" id="ARBA00023027"/>
    </source>
</evidence>
<dbReference type="Proteomes" id="UP000294963">
    <property type="component" value="Unassembled WGS sequence"/>
</dbReference>
<evidence type="ECO:0000256" key="2">
    <source>
        <dbReference type="ARBA" id="ARBA00022679"/>
    </source>
</evidence>
<evidence type="ECO:0000313" key="6">
    <source>
        <dbReference type="EMBL" id="TCM69756.1"/>
    </source>
</evidence>
<evidence type="ECO:0000256" key="4">
    <source>
        <dbReference type="ARBA" id="ARBA00025212"/>
    </source>
</evidence>
<proteinExistence type="inferred from homology"/>
<keyword evidence="2 5" id="KW-0808">Transferase</keyword>
<evidence type="ECO:0000256" key="5">
    <source>
        <dbReference type="HAMAP-Rule" id="MF_00299"/>
    </source>
</evidence>
<dbReference type="OrthoDB" id="4537997at2"/>
<dbReference type="GO" id="GO:0003950">
    <property type="term" value="F:NAD+ poly-ADP-ribosyltransferase activity"/>
    <property type="evidence" value="ECO:0007669"/>
    <property type="project" value="InterPro"/>
</dbReference>
<gene>
    <name evidence="5" type="primary">kptA</name>
    <name evidence="6" type="ORF">EC844_10215</name>
</gene>
<dbReference type="GO" id="GO:0006388">
    <property type="term" value="P:tRNA splicing, via endonucleolytic cleavage and ligation"/>
    <property type="evidence" value="ECO:0007669"/>
    <property type="project" value="UniProtKB-UniRule"/>
</dbReference>
<reference evidence="6 7" key="1">
    <citation type="submission" date="2019-03" db="EMBL/GenBank/DDBJ databases">
        <title>Genomic analyses of the natural microbiome of Caenorhabditis elegans.</title>
        <authorList>
            <person name="Samuel B."/>
        </authorList>
    </citation>
    <scope>NUCLEOTIDE SEQUENCE [LARGE SCALE GENOMIC DNA]</scope>
    <source>
        <strain evidence="6 7">JUb89</strain>
    </source>
</reference>
<dbReference type="EMBL" id="SLVJ01000002">
    <property type="protein sequence ID" value="TCM69756.1"/>
    <property type="molecule type" value="Genomic_DNA"/>
</dbReference>
<dbReference type="EC" id="2.7.1.-" evidence="5"/>
<comment type="similarity">
    <text evidence="1 5">Belongs to the KptA/TPT1 family.</text>
</comment>
<dbReference type="InterPro" id="IPR002745">
    <property type="entry name" value="Ptrans_KptA/Tpt1"/>
</dbReference>
<accession>A0A4R1XZW1</accession>
<protein>
    <recommendedName>
        <fullName evidence="5">Probable RNA 2'-phosphotransferase</fullName>
        <ecNumber evidence="5">2.7.1.-</ecNumber>
    </recommendedName>
</protein>